<protein>
    <recommendedName>
        <fullName evidence="3">RiboL-PSP-HEPN domain-containing protein</fullName>
    </recommendedName>
</protein>
<gene>
    <name evidence="1" type="ORF">KSF_096730</name>
</gene>
<sequence length="101" mass="11344">MLCPISLYYDIMIAILKGKGAIWTIFRTLAIQSACDPEALRLRIQRLDTEQIKEKRNQLAHGGPVPRETAHALREIVIGDRSTPGILGWLAEQLAPPKERT</sequence>
<comment type="caution">
    <text evidence="1">The sequence shown here is derived from an EMBL/GenBank/DDBJ whole genome shotgun (WGS) entry which is preliminary data.</text>
</comment>
<name>A0A8J3N8K4_9CHLR</name>
<evidence type="ECO:0000313" key="1">
    <source>
        <dbReference type="EMBL" id="GHO99625.1"/>
    </source>
</evidence>
<dbReference type="AlphaFoldDB" id="A0A8J3N8K4"/>
<dbReference type="EMBL" id="BNJK01000002">
    <property type="protein sequence ID" value="GHO99625.1"/>
    <property type="molecule type" value="Genomic_DNA"/>
</dbReference>
<evidence type="ECO:0000313" key="2">
    <source>
        <dbReference type="Proteomes" id="UP000597444"/>
    </source>
</evidence>
<keyword evidence="2" id="KW-1185">Reference proteome</keyword>
<organism evidence="1 2">
    <name type="scientific">Reticulibacter mediterranei</name>
    <dbReference type="NCBI Taxonomy" id="2778369"/>
    <lineage>
        <taxon>Bacteria</taxon>
        <taxon>Bacillati</taxon>
        <taxon>Chloroflexota</taxon>
        <taxon>Ktedonobacteria</taxon>
        <taxon>Ktedonobacterales</taxon>
        <taxon>Reticulibacteraceae</taxon>
        <taxon>Reticulibacter</taxon>
    </lineage>
</organism>
<reference evidence="1" key="1">
    <citation type="submission" date="2020-10" db="EMBL/GenBank/DDBJ databases">
        <title>Taxonomic study of unclassified bacteria belonging to the class Ktedonobacteria.</title>
        <authorList>
            <person name="Yabe S."/>
            <person name="Wang C.M."/>
            <person name="Zheng Y."/>
            <person name="Sakai Y."/>
            <person name="Cavaletti L."/>
            <person name="Monciardini P."/>
            <person name="Donadio S."/>
        </authorList>
    </citation>
    <scope>NUCLEOTIDE SEQUENCE</scope>
    <source>
        <strain evidence="1">ID150040</strain>
    </source>
</reference>
<dbReference type="Proteomes" id="UP000597444">
    <property type="component" value="Unassembled WGS sequence"/>
</dbReference>
<evidence type="ECO:0008006" key="3">
    <source>
        <dbReference type="Google" id="ProtNLM"/>
    </source>
</evidence>
<accession>A0A8J3N8K4</accession>
<proteinExistence type="predicted"/>